<sequence>MAKLFAEQYAAMEKKKDEEAGLKRDPTKGKDKASYEDKKGEEKLKARDGSLRICEGEVKKRGQEVLQGSSPLQPDAGRQKTLSDATIGPLDAGLLLVNFNMLKRDKDSFQRNQESILQRMVSAIEKLAHSRQEDGLAGGTNDTPSSSRPTRRLAEVFASVAGHSRRVSGSLSAVRSSSLGFDRVRDGKKAVVASTGKEGRKQYLADMKNELMEYKADLEVLCRKDNIKYINKKQAVHELAILRTCDAYGDTEEDDDEELLNGTGFDQQEENPS</sequence>
<dbReference type="Proteomes" id="UP000265515">
    <property type="component" value="Unassembled WGS sequence"/>
</dbReference>
<evidence type="ECO:0000313" key="2">
    <source>
        <dbReference type="EMBL" id="GBG87764.1"/>
    </source>
</evidence>
<reference evidence="2 3" key="1">
    <citation type="journal article" date="2018" name="Cell">
        <title>The Chara Genome: Secondary Complexity and Implications for Plant Terrestrialization.</title>
        <authorList>
            <person name="Nishiyama T."/>
            <person name="Sakayama H."/>
            <person name="Vries J.D."/>
            <person name="Buschmann H."/>
            <person name="Saint-Marcoux D."/>
            <person name="Ullrich K.K."/>
            <person name="Haas F.B."/>
            <person name="Vanderstraeten L."/>
            <person name="Becker D."/>
            <person name="Lang D."/>
            <person name="Vosolsobe S."/>
            <person name="Rombauts S."/>
            <person name="Wilhelmsson P.K.I."/>
            <person name="Janitza P."/>
            <person name="Kern R."/>
            <person name="Heyl A."/>
            <person name="Rumpler F."/>
            <person name="Villalobos L.I.A.C."/>
            <person name="Clay J.M."/>
            <person name="Skokan R."/>
            <person name="Toyoda A."/>
            <person name="Suzuki Y."/>
            <person name="Kagoshima H."/>
            <person name="Schijlen E."/>
            <person name="Tajeshwar N."/>
            <person name="Catarino B."/>
            <person name="Hetherington A.J."/>
            <person name="Saltykova A."/>
            <person name="Bonnot C."/>
            <person name="Breuninger H."/>
            <person name="Symeonidi A."/>
            <person name="Radhakrishnan G.V."/>
            <person name="Van Nieuwerburgh F."/>
            <person name="Deforce D."/>
            <person name="Chang C."/>
            <person name="Karol K.G."/>
            <person name="Hedrich R."/>
            <person name="Ulvskov P."/>
            <person name="Glockner G."/>
            <person name="Delwiche C.F."/>
            <person name="Petrasek J."/>
            <person name="Van de Peer Y."/>
            <person name="Friml J."/>
            <person name="Beilby M."/>
            <person name="Dolan L."/>
            <person name="Kohara Y."/>
            <person name="Sugano S."/>
            <person name="Fujiyama A."/>
            <person name="Delaux P.-M."/>
            <person name="Quint M."/>
            <person name="TheiBen G."/>
            <person name="Hagemann M."/>
            <person name="Harholt J."/>
            <person name="Dunand C."/>
            <person name="Zachgo S."/>
            <person name="Langdale J."/>
            <person name="Maumus F."/>
            <person name="Straeten D.V.D."/>
            <person name="Gould S.B."/>
            <person name="Rensing S.A."/>
        </authorList>
    </citation>
    <scope>NUCLEOTIDE SEQUENCE [LARGE SCALE GENOMIC DNA]</scope>
    <source>
        <strain evidence="2 3">S276</strain>
    </source>
</reference>
<organism evidence="2 3">
    <name type="scientific">Chara braunii</name>
    <name type="common">Braun's stonewort</name>
    <dbReference type="NCBI Taxonomy" id="69332"/>
    <lineage>
        <taxon>Eukaryota</taxon>
        <taxon>Viridiplantae</taxon>
        <taxon>Streptophyta</taxon>
        <taxon>Charophyceae</taxon>
        <taxon>Charales</taxon>
        <taxon>Characeae</taxon>
        <taxon>Chara</taxon>
    </lineage>
</organism>
<comment type="caution">
    <text evidence="2">The sequence shown here is derived from an EMBL/GenBank/DDBJ whole genome shotgun (WGS) entry which is preliminary data.</text>
</comment>
<feature type="region of interest" description="Disordered" evidence="1">
    <location>
        <begin position="62"/>
        <end position="84"/>
    </location>
</feature>
<feature type="region of interest" description="Disordered" evidence="1">
    <location>
        <begin position="252"/>
        <end position="273"/>
    </location>
</feature>
<dbReference type="Gramene" id="GBG87764">
    <property type="protein sequence ID" value="GBG87764"/>
    <property type="gene ID" value="CBR_g45919"/>
</dbReference>
<keyword evidence="3" id="KW-1185">Reference proteome</keyword>
<feature type="region of interest" description="Disordered" evidence="1">
    <location>
        <begin position="130"/>
        <end position="150"/>
    </location>
</feature>
<dbReference type="AlphaFoldDB" id="A0A388LZL0"/>
<evidence type="ECO:0000256" key="1">
    <source>
        <dbReference type="SAM" id="MobiDB-lite"/>
    </source>
</evidence>
<gene>
    <name evidence="2" type="ORF">CBR_g45919</name>
</gene>
<evidence type="ECO:0000313" key="3">
    <source>
        <dbReference type="Proteomes" id="UP000265515"/>
    </source>
</evidence>
<feature type="region of interest" description="Disordered" evidence="1">
    <location>
        <begin position="13"/>
        <end position="50"/>
    </location>
</feature>
<name>A0A388LZL0_CHABU</name>
<proteinExistence type="predicted"/>
<protein>
    <submittedName>
        <fullName evidence="2">Uncharacterized protein</fullName>
    </submittedName>
</protein>
<dbReference type="EMBL" id="BFEA01000631">
    <property type="protein sequence ID" value="GBG87764.1"/>
    <property type="molecule type" value="Genomic_DNA"/>
</dbReference>
<accession>A0A388LZL0</accession>